<dbReference type="SUPFAM" id="SSF56281">
    <property type="entry name" value="Metallo-hydrolase/oxidoreductase"/>
    <property type="match status" value="1"/>
</dbReference>
<accession>A0A1H2W1H3</accession>
<proteinExistence type="predicted"/>
<dbReference type="EMBL" id="FNMU01000004">
    <property type="protein sequence ID" value="SDW74356.1"/>
    <property type="molecule type" value="Genomic_DNA"/>
</dbReference>
<dbReference type="Gene3D" id="3.60.15.10">
    <property type="entry name" value="Ribonuclease Z/Hydroxyacylglutathione hydrolase-like"/>
    <property type="match status" value="1"/>
</dbReference>
<dbReference type="InterPro" id="IPR036866">
    <property type="entry name" value="RibonucZ/Hydroxyglut_hydro"/>
</dbReference>
<evidence type="ECO:0000313" key="1">
    <source>
        <dbReference type="EMBL" id="SDW74356.1"/>
    </source>
</evidence>
<gene>
    <name evidence="1" type="ORF">SAMN04515625_1552</name>
</gene>
<name>A0A1H2W1H3_9EURY</name>
<dbReference type="AlphaFoldDB" id="A0A1H2W1H3"/>
<reference evidence="1 2" key="1">
    <citation type="submission" date="2016-10" db="EMBL/GenBank/DDBJ databases">
        <authorList>
            <person name="de Groot N.N."/>
        </authorList>
    </citation>
    <scope>NUCLEOTIDE SEQUENCE [LARGE SCALE GENOMIC DNA]</scope>
    <source>
        <strain evidence="1 2">Z-7982</strain>
    </source>
</reference>
<sequence length="335" mass="37208">MQRLVRMGMMPYRQKNARGGFKPHLAVKFRSEEGSLRSFFIDSTRVAAKYPQPDAYLITHAHSDHHGSSAMLSGCSICTEKTMNALEVRHRRDFKGNLAGENGFIDYRGVRIRTYPTHHTDGSVAFGWENENGMRILATGDVKDASNLPACDVLITEANYGDPADLSCYFEDDLDGFYAALGSPQDVAFGAYPFGKAQRVVRLIRQSGYQGPIGMDERSQELTQNLLEDAGELVSMDEGVGVNVVSPGKLEDLPLYMSKYMITGRRDHRFPSINISDHLDASGLEKMVLDIDPEFVVVYHPGGHRPSRFACHLNSLGYDAVCLADINNVVSNEFM</sequence>
<evidence type="ECO:0000313" key="2">
    <source>
        <dbReference type="Proteomes" id="UP000198669"/>
    </source>
</evidence>
<organism evidence="1 2">
    <name type="scientific">Methanohalophilus halophilus</name>
    <dbReference type="NCBI Taxonomy" id="2177"/>
    <lineage>
        <taxon>Archaea</taxon>
        <taxon>Methanobacteriati</taxon>
        <taxon>Methanobacteriota</taxon>
        <taxon>Stenosarchaea group</taxon>
        <taxon>Methanomicrobia</taxon>
        <taxon>Methanosarcinales</taxon>
        <taxon>Methanosarcinaceae</taxon>
        <taxon>Methanohalophilus</taxon>
    </lineage>
</organism>
<protein>
    <submittedName>
        <fullName evidence="1">Putative mRNA 3-end processing factor</fullName>
    </submittedName>
</protein>
<dbReference type="Proteomes" id="UP000198669">
    <property type="component" value="Unassembled WGS sequence"/>
</dbReference>
<dbReference type="CDD" id="cd06262">
    <property type="entry name" value="metallo-hydrolase-like_MBL-fold"/>
    <property type="match status" value="1"/>
</dbReference>